<keyword evidence="2" id="KW-1185">Reference proteome</keyword>
<gene>
    <name evidence="1" type="ORF">C2L71_07850</name>
</gene>
<proteinExistence type="predicted"/>
<sequence length="156" mass="16880">MLRLCRARRATVQTRSVIEVERLTVRPDRVVCDVVVAPGAPRCSSPLLADHIRAAFPDVPSHACVNDDGDTFGAVLERTSLPHVLEHLVISLLARAEAASARGAGDGMVFVGTTEWTDEFAGRARVEVSFTDDLVALRAFRDATHFLNDAVLTCSP</sequence>
<dbReference type="AlphaFoldDB" id="A0A2K2UBB3"/>
<organism evidence="1 2">
    <name type="scientific">Enteroscipio rubneri</name>
    <dbReference type="NCBI Taxonomy" id="2070686"/>
    <lineage>
        <taxon>Bacteria</taxon>
        <taxon>Bacillati</taxon>
        <taxon>Actinomycetota</taxon>
        <taxon>Coriobacteriia</taxon>
        <taxon>Eggerthellales</taxon>
        <taxon>Eggerthellaceae</taxon>
        <taxon>Enteroscipio</taxon>
    </lineage>
</organism>
<dbReference type="Proteomes" id="UP000236197">
    <property type="component" value="Unassembled WGS sequence"/>
</dbReference>
<protein>
    <recommendedName>
        <fullName evidence="3">Cyanophycin synthase-like N-terminal domain-containing protein</fullName>
    </recommendedName>
</protein>
<reference evidence="2" key="1">
    <citation type="submission" date="2018-01" db="EMBL/GenBank/DDBJ databases">
        <title>Rubneribacter badeniensis gen. nov., sp. nov., and Colonibacter rubneri, gen. nov., sp. nov., WGS of new members of the Eggerthellaceae.</title>
        <authorList>
            <person name="Danylec N."/>
            <person name="Stoll D.A."/>
            <person name="Doetsch A."/>
            <person name="Kulling S.E."/>
            <person name="Huch M."/>
        </authorList>
    </citation>
    <scope>NUCLEOTIDE SEQUENCE [LARGE SCALE GENOMIC DNA]</scope>
    <source>
        <strain evidence="2">ResAG-96</strain>
    </source>
</reference>
<accession>A0A2K2UBB3</accession>
<evidence type="ECO:0008006" key="3">
    <source>
        <dbReference type="Google" id="ProtNLM"/>
    </source>
</evidence>
<evidence type="ECO:0000313" key="1">
    <source>
        <dbReference type="EMBL" id="PNV67522.1"/>
    </source>
</evidence>
<dbReference type="OrthoDB" id="3186385at2"/>
<name>A0A2K2UBB3_9ACTN</name>
<comment type="caution">
    <text evidence="1">The sequence shown here is derived from an EMBL/GenBank/DDBJ whole genome shotgun (WGS) entry which is preliminary data.</text>
</comment>
<evidence type="ECO:0000313" key="2">
    <source>
        <dbReference type="Proteomes" id="UP000236197"/>
    </source>
</evidence>
<dbReference type="EMBL" id="PPEK01000008">
    <property type="protein sequence ID" value="PNV67522.1"/>
    <property type="molecule type" value="Genomic_DNA"/>
</dbReference>